<reference evidence="5" key="1">
    <citation type="submission" date="2020-06" db="EMBL/GenBank/DDBJ databases">
        <title>Characterization of fructooligosaccharide metabolism and fructooligosaccharide-degrading enzymes in human commensal butyrate producers.</title>
        <authorList>
            <person name="Tanno H."/>
            <person name="Fujii T."/>
            <person name="Hirano K."/>
            <person name="Maeno S."/>
            <person name="Tonozuka T."/>
            <person name="Sakamoto M."/>
            <person name="Ohkuma M."/>
            <person name="Tochio T."/>
            <person name="Endo A."/>
        </authorList>
    </citation>
    <scope>NUCLEOTIDE SEQUENCE</scope>
    <source>
        <strain evidence="5">JCM 31265</strain>
    </source>
</reference>
<dbReference type="InterPro" id="IPR001633">
    <property type="entry name" value="EAL_dom"/>
</dbReference>
<dbReference type="Gene3D" id="3.20.20.450">
    <property type="entry name" value="EAL domain"/>
    <property type="match status" value="1"/>
</dbReference>
<dbReference type="Gene3D" id="3.30.450.20">
    <property type="entry name" value="PAS domain"/>
    <property type="match status" value="1"/>
</dbReference>
<dbReference type="PROSITE" id="PS50883">
    <property type="entry name" value="EAL"/>
    <property type="match status" value="1"/>
</dbReference>
<dbReference type="SMART" id="SM00052">
    <property type="entry name" value="EAL"/>
    <property type="match status" value="1"/>
</dbReference>
<dbReference type="CDD" id="cd01948">
    <property type="entry name" value="EAL"/>
    <property type="match status" value="1"/>
</dbReference>
<dbReference type="InterPro" id="IPR029787">
    <property type="entry name" value="Nucleotide_cyclase"/>
</dbReference>
<feature type="coiled-coil region" evidence="1">
    <location>
        <begin position="11"/>
        <end position="45"/>
    </location>
</feature>
<dbReference type="Pfam" id="PF00563">
    <property type="entry name" value="EAL"/>
    <property type="match status" value="1"/>
</dbReference>
<proteinExistence type="predicted"/>
<dbReference type="Proteomes" id="UP000660047">
    <property type="component" value="Unassembled WGS sequence"/>
</dbReference>
<evidence type="ECO:0000313" key="6">
    <source>
        <dbReference type="Proteomes" id="UP000660047"/>
    </source>
</evidence>
<dbReference type="SUPFAM" id="SSF55073">
    <property type="entry name" value="Nucleotide cyclase"/>
    <property type="match status" value="2"/>
</dbReference>
<organism evidence="5 6">
    <name type="scientific">Coprococcus eutactus</name>
    <dbReference type="NCBI Taxonomy" id="33043"/>
    <lineage>
        <taxon>Bacteria</taxon>
        <taxon>Bacillati</taxon>
        <taxon>Bacillota</taxon>
        <taxon>Clostridia</taxon>
        <taxon>Lachnospirales</taxon>
        <taxon>Lachnospiraceae</taxon>
        <taxon>Coprococcus</taxon>
    </lineage>
</organism>
<dbReference type="RefSeq" id="WP_055224142.1">
    <property type="nucleotide sequence ID" value="NZ_BLYL01000008.1"/>
</dbReference>
<dbReference type="SUPFAM" id="SSF55785">
    <property type="entry name" value="PYP-like sensor domain (PAS domain)"/>
    <property type="match status" value="1"/>
</dbReference>
<dbReference type="PANTHER" id="PTHR44757:SF2">
    <property type="entry name" value="BIOFILM ARCHITECTURE MAINTENANCE PROTEIN MBAA"/>
    <property type="match status" value="1"/>
</dbReference>
<dbReference type="SMART" id="SM00267">
    <property type="entry name" value="GGDEF"/>
    <property type="match status" value="1"/>
</dbReference>
<dbReference type="Gene3D" id="3.30.70.270">
    <property type="match status" value="2"/>
</dbReference>
<evidence type="ECO:0000256" key="1">
    <source>
        <dbReference type="SAM" id="Coils"/>
    </source>
</evidence>
<dbReference type="InterPro" id="IPR000160">
    <property type="entry name" value="GGDEF_dom"/>
</dbReference>
<dbReference type="InterPro" id="IPR052155">
    <property type="entry name" value="Biofilm_reg_signaling"/>
</dbReference>
<dbReference type="PROSITE" id="PS50887">
    <property type="entry name" value="GGDEF"/>
    <property type="match status" value="2"/>
</dbReference>
<keyword evidence="1" id="KW-0175">Coiled coil</keyword>
<sequence>MEDNIDIEKYAQKLRMELDEALGRNEELSEEISDHARMLEKALDNLAGGVGIFELHGNKPAVRYMSKSFYKLFNVTEDQMSGYASDYVMLAIPEDRSVLKKQILETITSNKTTVRDIRFTDVNTGGYFWIQVCLSVMSIKNGIIALCAVFIDVTSKMEAELENKAQSEMLRLILQGSGESIIVYDVLTDTLINEKVVDGGMVTTMKYENFYKDIDTNRIVHSDDRDAVTGMFRKLLDKDGTNCDRLMGDLRLDMNGGGKCEWYRVLFVPLRDSKKKVRKIFGKYYSINDEKIRSQELQLRAERDSLTGLYNHVTFQHKITDMLESFSGELCAFYIMDIDDFKHINDAFGHYAGDDLLCDVAVTLEEVASAAGGFSGRLGGDEFALFIPIVDRREDVYKLAENIQTRLTTINCSLPHTMSMGISIHRIEGGIDFDLLYSESDQALYAAKRGGKNRYCDYADSADMHSCDSHHSGYAYNDDEGLMLDEISHIAYVADMKTHEMYFLNKAAKRSLGIAENDDSYKGKKCFEITQGGDDQCPFCSNEILVPGQSYVWNHYNSKAKGLYVVKDKIVDWHGRKSRLEIAVDVSDIDKTTQVLADSYDIEDALVNFMANITSKQSSEEKYTSLLEVMGTFYNSKNACLVEYGQDGTGELYYWKSSDEESIEDGLKALVTQKMRDELEKEVLRAEVLIVNRSHPLRNPETGFARMLSDSRIWSLYAVPIIVEDELLGRVFVFNPEKHNGNIRLMKNFAAFIGSEIYQRHLKEDQQFEFTHDKQTKCFNRNSYIDYIRSRKNLSSLGLVAVDINEIRGIAEMFGPDYADDVILQLVGRIRKTFPDDRVFRMGYDSFIIICENIEQLKFNVYASRLRENLLYGEFTACCGYVWTDCNIDVRRMEDHAANLLYSEKQRWYEQQDCHSVKWNTLKKDMVKKELEEGLFYVLYQPKMLYPSGKICGAEALVRYSGNDDLADVIDRLEKSRTVKYVDFYVLENVCRDLAKWHEEGMPYIPVSCNFSRMSLIESDVAKQIAAVVDRYGIPHDVVEIEITESVSEQEHDTLVNISNNIHELGFRIAMDDFGTKYSNVAMLAHMGFDIIKFDKSMINDITVNPVDRTVMSHLINMCNELGMFCIAEGVETEDQADALSSMGLACIQGYLCSRPLEKEKYVEMCRERGISQPYTNK</sequence>
<evidence type="ECO:0000259" key="4">
    <source>
        <dbReference type="PROSITE" id="PS50887"/>
    </source>
</evidence>
<dbReference type="InterPro" id="IPR000014">
    <property type="entry name" value="PAS"/>
</dbReference>
<feature type="domain" description="GGDEF" evidence="4">
    <location>
        <begin position="329"/>
        <end position="460"/>
    </location>
</feature>
<dbReference type="AlphaFoldDB" id="A0AAI9NYF4"/>
<evidence type="ECO:0008006" key="7">
    <source>
        <dbReference type="Google" id="ProtNLM"/>
    </source>
</evidence>
<evidence type="ECO:0000259" key="3">
    <source>
        <dbReference type="PROSITE" id="PS50883"/>
    </source>
</evidence>
<accession>A0AAI9NYF4</accession>
<feature type="domain" description="PAS" evidence="2">
    <location>
        <begin position="35"/>
        <end position="110"/>
    </location>
</feature>
<evidence type="ECO:0000259" key="2">
    <source>
        <dbReference type="PROSITE" id="PS50112"/>
    </source>
</evidence>
<name>A0AAI9NYF4_9FIRM</name>
<gene>
    <name evidence="5" type="ORF">COEU31_15630</name>
</gene>
<dbReference type="InterPro" id="IPR035965">
    <property type="entry name" value="PAS-like_dom_sf"/>
</dbReference>
<evidence type="ECO:0000313" key="5">
    <source>
        <dbReference type="EMBL" id="GFO94517.1"/>
    </source>
</evidence>
<dbReference type="NCBIfam" id="TIGR00254">
    <property type="entry name" value="GGDEF"/>
    <property type="match status" value="1"/>
</dbReference>
<dbReference type="InterPro" id="IPR043128">
    <property type="entry name" value="Rev_trsase/Diguanyl_cyclase"/>
</dbReference>
<protein>
    <recommendedName>
        <fullName evidence="7">EAL domain-containing protein</fullName>
    </recommendedName>
</protein>
<dbReference type="EMBL" id="BLYL01000008">
    <property type="protein sequence ID" value="GFO94517.1"/>
    <property type="molecule type" value="Genomic_DNA"/>
</dbReference>
<feature type="domain" description="EAL" evidence="3">
    <location>
        <begin position="920"/>
        <end position="1170"/>
    </location>
</feature>
<dbReference type="Pfam" id="PF00990">
    <property type="entry name" value="GGDEF"/>
    <property type="match status" value="2"/>
</dbReference>
<dbReference type="SUPFAM" id="SSF55781">
    <property type="entry name" value="GAF domain-like"/>
    <property type="match status" value="1"/>
</dbReference>
<dbReference type="PANTHER" id="PTHR44757">
    <property type="entry name" value="DIGUANYLATE CYCLASE DGCP"/>
    <property type="match status" value="1"/>
</dbReference>
<dbReference type="SUPFAM" id="SSF141868">
    <property type="entry name" value="EAL domain-like"/>
    <property type="match status" value="1"/>
</dbReference>
<dbReference type="PROSITE" id="PS50112">
    <property type="entry name" value="PAS"/>
    <property type="match status" value="1"/>
</dbReference>
<dbReference type="InterPro" id="IPR035919">
    <property type="entry name" value="EAL_sf"/>
</dbReference>
<dbReference type="CDD" id="cd01949">
    <property type="entry name" value="GGDEF"/>
    <property type="match status" value="1"/>
</dbReference>
<comment type="caution">
    <text evidence="5">The sequence shown here is derived from an EMBL/GenBank/DDBJ whole genome shotgun (WGS) entry which is preliminary data.</text>
</comment>
<feature type="domain" description="GGDEF" evidence="4">
    <location>
        <begin position="795"/>
        <end position="917"/>
    </location>
</feature>